<protein>
    <submittedName>
        <fullName evidence="2">Uncharacterized protein</fullName>
    </submittedName>
</protein>
<accession>A0A6A4NEF1</accession>
<evidence type="ECO:0000313" key="2">
    <source>
        <dbReference type="EMBL" id="KAE9585834.1"/>
    </source>
</evidence>
<comment type="caution">
    <text evidence="2">The sequence shown here is derived from an EMBL/GenBank/DDBJ whole genome shotgun (WGS) entry which is preliminary data.</text>
</comment>
<keyword evidence="1" id="KW-0472">Membrane</keyword>
<keyword evidence="3" id="KW-1185">Reference proteome</keyword>
<organism evidence="2 3">
    <name type="scientific">Lupinus albus</name>
    <name type="common">White lupine</name>
    <name type="synonym">Lupinus termis</name>
    <dbReference type="NCBI Taxonomy" id="3870"/>
    <lineage>
        <taxon>Eukaryota</taxon>
        <taxon>Viridiplantae</taxon>
        <taxon>Streptophyta</taxon>
        <taxon>Embryophyta</taxon>
        <taxon>Tracheophyta</taxon>
        <taxon>Spermatophyta</taxon>
        <taxon>Magnoliopsida</taxon>
        <taxon>eudicotyledons</taxon>
        <taxon>Gunneridae</taxon>
        <taxon>Pentapetalae</taxon>
        <taxon>rosids</taxon>
        <taxon>fabids</taxon>
        <taxon>Fabales</taxon>
        <taxon>Fabaceae</taxon>
        <taxon>Papilionoideae</taxon>
        <taxon>50 kb inversion clade</taxon>
        <taxon>genistoids sensu lato</taxon>
        <taxon>core genistoids</taxon>
        <taxon>Genisteae</taxon>
        <taxon>Lupinus</taxon>
    </lineage>
</organism>
<proteinExistence type="predicted"/>
<evidence type="ECO:0000256" key="1">
    <source>
        <dbReference type="SAM" id="Phobius"/>
    </source>
</evidence>
<name>A0A6A4NEF1_LUPAL</name>
<dbReference type="EMBL" id="WOCE01000024">
    <property type="protein sequence ID" value="KAE9585834.1"/>
    <property type="molecule type" value="Genomic_DNA"/>
</dbReference>
<dbReference type="Proteomes" id="UP000447434">
    <property type="component" value="Chromosome 24"/>
</dbReference>
<keyword evidence="1" id="KW-1133">Transmembrane helix</keyword>
<sequence length="113" mass="13293">MKEAKITVEASGTCVILFVVVVRCVWVSLSRFYCVGFGHRKKQLQLQLLQLEEREKWNNKVVQRKFYQLSFQLLLVGSNCSSLRKWEHQKKVRLYSLLQPGMRSVAKDNWSDT</sequence>
<gene>
    <name evidence="2" type="ORF">Lalb_Chr24g0395511</name>
</gene>
<feature type="transmembrane region" description="Helical" evidence="1">
    <location>
        <begin position="15"/>
        <end position="34"/>
    </location>
</feature>
<reference evidence="3" key="1">
    <citation type="journal article" date="2020" name="Nat. Commun.">
        <title>Genome sequence of the cluster root forming white lupin.</title>
        <authorList>
            <person name="Hufnagel B."/>
            <person name="Marques A."/>
            <person name="Soriano A."/>
            <person name="Marques L."/>
            <person name="Divol F."/>
            <person name="Doumas P."/>
            <person name="Sallet E."/>
            <person name="Mancinotti D."/>
            <person name="Carrere S."/>
            <person name="Marande W."/>
            <person name="Arribat S."/>
            <person name="Keller J."/>
            <person name="Huneau C."/>
            <person name="Blein T."/>
            <person name="Aime D."/>
            <person name="Laguerre M."/>
            <person name="Taylor J."/>
            <person name="Schubert V."/>
            <person name="Nelson M."/>
            <person name="Geu-Flores F."/>
            <person name="Crespi M."/>
            <person name="Gallardo-Guerrero K."/>
            <person name="Delaux P.-M."/>
            <person name="Salse J."/>
            <person name="Berges H."/>
            <person name="Guyot R."/>
            <person name="Gouzy J."/>
            <person name="Peret B."/>
        </authorList>
    </citation>
    <scope>NUCLEOTIDE SEQUENCE [LARGE SCALE GENOMIC DNA]</scope>
    <source>
        <strain evidence="3">cv. Amiga</strain>
    </source>
</reference>
<evidence type="ECO:0000313" key="3">
    <source>
        <dbReference type="Proteomes" id="UP000447434"/>
    </source>
</evidence>
<keyword evidence="1" id="KW-0812">Transmembrane</keyword>
<dbReference type="AlphaFoldDB" id="A0A6A4NEF1"/>